<dbReference type="Pfam" id="PF00892">
    <property type="entry name" value="EamA"/>
    <property type="match status" value="1"/>
</dbReference>
<organism evidence="4 5">
    <name type="scientific">Tersicoccus phoenicis</name>
    <dbReference type="NCBI Taxonomy" id="554083"/>
    <lineage>
        <taxon>Bacteria</taxon>
        <taxon>Bacillati</taxon>
        <taxon>Actinomycetota</taxon>
        <taxon>Actinomycetes</taxon>
        <taxon>Micrococcales</taxon>
        <taxon>Micrococcaceae</taxon>
        <taxon>Tersicoccus</taxon>
    </lineage>
</organism>
<dbReference type="InterPro" id="IPR037185">
    <property type="entry name" value="EmrE-like"/>
</dbReference>
<accession>A0A1R1LJM5</accession>
<dbReference type="InterPro" id="IPR000620">
    <property type="entry name" value="EamA_dom"/>
</dbReference>
<feature type="transmembrane region" description="Helical" evidence="2">
    <location>
        <begin position="156"/>
        <end position="173"/>
    </location>
</feature>
<evidence type="ECO:0000259" key="3">
    <source>
        <dbReference type="Pfam" id="PF00892"/>
    </source>
</evidence>
<comment type="similarity">
    <text evidence="1">Belongs to the EamA transporter family.</text>
</comment>
<protein>
    <submittedName>
        <fullName evidence="4">EamA family transporter</fullName>
    </submittedName>
</protein>
<dbReference type="GO" id="GO:0016020">
    <property type="term" value="C:membrane"/>
    <property type="evidence" value="ECO:0007669"/>
    <property type="project" value="InterPro"/>
</dbReference>
<feature type="transmembrane region" description="Helical" evidence="2">
    <location>
        <begin position="131"/>
        <end position="150"/>
    </location>
</feature>
<feature type="transmembrane region" description="Helical" evidence="2">
    <location>
        <begin position="245"/>
        <end position="265"/>
    </location>
</feature>
<feature type="transmembrane region" description="Helical" evidence="2">
    <location>
        <begin position="271"/>
        <end position="288"/>
    </location>
</feature>
<evidence type="ECO:0000256" key="1">
    <source>
        <dbReference type="ARBA" id="ARBA00007362"/>
    </source>
</evidence>
<evidence type="ECO:0000313" key="4">
    <source>
        <dbReference type="EMBL" id="OMH27737.1"/>
    </source>
</evidence>
<dbReference type="AlphaFoldDB" id="A0A1R1LJM5"/>
<feature type="domain" description="EamA" evidence="3">
    <location>
        <begin position="155"/>
        <end position="286"/>
    </location>
</feature>
<dbReference type="EMBL" id="MRDE01000016">
    <property type="protein sequence ID" value="OMH27737.1"/>
    <property type="molecule type" value="Genomic_DNA"/>
</dbReference>
<keyword evidence="2" id="KW-0472">Membrane</keyword>
<feature type="transmembrane region" description="Helical" evidence="2">
    <location>
        <begin position="213"/>
        <end position="233"/>
    </location>
</feature>
<dbReference type="STRING" id="554083.BKD30_03640"/>
<keyword evidence="5" id="KW-1185">Reference proteome</keyword>
<dbReference type="RefSeq" id="WP_076702056.1">
    <property type="nucleotide sequence ID" value="NZ_MRDE01000016.1"/>
</dbReference>
<gene>
    <name evidence="4" type="ORF">BKD30_03640</name>
</gene>
<keyword evidence="2" id="KW-0812">Transmembrane</keyword>
<sequence>MTPRTASPDGAAGLPTGSTAGAAGLVVFGLFVQEIGAAIAVLVFPRTGPAGMVLLRLFFSAVFLLALSRPTVRGITRANWAAALLFGVSIGVMNLLFYAALASIPLGAAVTFEILGPLVLSVVLARRAAAWLWALLAAAGVGMLGSGGFGQLTVPGVLFAFGAGTMWAAYILASRRVGAAFSGLQGLAIAMAFGTVLALPFGVGQAGTAVLDAGVLALGAVVALFSSTVPYAVELLALRRMPAAAFSVLIALAPAVATLTGAVLLAQHVGWLESAGVALVVVAAMGALRSPGR</sequence>
<feature type="transmembrane region" description="Helical" evidence="2">
    <location>
        <begin position="80"/>
        <end position="100"/>
    </location>
</feature>
<name>A0A1R1LJM5_9MICC</name>
<feature type="transmembrane region" description="Helical" evidence="2">
    <location>
        <begin position="50"/>
        <end position="68"/>
    </location>
</feature>
<evidence type="ECO:0000256" key="2">
    <source>
        <dbReference type="SAM" id="Phobius"/>
    </source>
</evidence>
<keyword evidence="2" id="KW-1133">Transmembrane helix</keyword>
<feature type="transmembrane region" description="Helical" evidence="2">
    <location>
        <begin position="21"/>
        <end position="44"/>
    </location>
</feature>
<reference evidence="4 5" key="1">
    <citation type="submission" date="2016-12" db="EMBL/GenBank/DDBJ databases">
        <title>Draft genome of Tersicoccus phoenicis 1P05MA.</title>
        <authorList>
            <person name="Nakajima Y."/>
            <person name="Yoshizawa S."/>
            <person name="Nakamura K."/>
            <person name="Ogura Y."/>
            <person name="Hayashi T."/>
            <person name="Kogure K."/>
        </authorList>
    </citation>
    <scope>NUCLEOTIDE SEQUENCE [LARGE SCALE GENOMIC DNA]</scope>
    <source>
        <strain evidence="4 5">1p05MA</strain>
    </source>
</reference>
<evidence type="ECO:0000313" key="5">
    <source>
        <dbReference type="Proteomes" id="UP000187085"/>
    </source>
</evidence>
<proteinExistence type="inferred from homology"/>
<feature type="transmembrane region" description="Helical" evidence="2">
    <location>
        <begin position="106"/>
        <end position="124"/>
    </location>
</feature>
<dbReference type="SUPFAM" id="SSF103481">
    <property type="entry name" value="Multidrug resistance efflux transporter EmrE"/>
    <property type="match status" value="1"/>
</dbReference>
<dbReference type="Proteomes" id="UP000187085">
    <property type="component" value="Unassembled WGS sequence"/>
</dbReference>
<feature type="transmembrane region" description="Helical" evidence="2">
    <location>
        <begin position="180"/>
        <end position="201"/>
    </location>
</feature>
<comment type="caution">
    <text evidence="4">The sequence shown here is derived from an EMBL/GenBank/DDBJ whole genome shotgun (WGS) entry which is preliminary data.</text>
</comment>